<dbReference type="RefSeq" id="WP_271270034.1">
    <property type="nucleotide sequence ID" value="NZ_JAMGZJ010000078.1"/>
</dbReference>
<keyword evidence="6" id="KW-1185">Reference proteome</keyword>
<keyword evidence="3" id="KW-0804">Transcription</keyword>
<evidence type="ECO:0000256" key="2">
    <source>
        <dbReference type="ARBA" id="ARBA00023125"/>
    </source>
</evidence>
<dbReference type="SUPFAM" id="SSF53822">
    <property type="entry name" value="Periplasmic binding protein-like I"/>
    <property type="match status" value="1"/>
</dbReference>
<keyword evidence="2 5" id="KW-0238">DNA-binding</keyword>
<accession>A0A9J6QL24</accession>
<dbReference type="SUPFAM" id="SSF47413">
    <property type="entry name" value="lambda repressor-like DNA-binding domains"/>
    <property type="match status" value="1"/>
</dbReference>
<dbReference type="InterPro" id="IPR046335">
    <property type="entry name" value="LacI/GalR-like_sensor"/>
</dbReference>
<dbReference type="PANTHER" id="PTHR30146:SF138">
    <property type="entry name" value="TRANSCRIPTIONAL REGULATORY PROTEIN"/>
    <property type="match status" value="1"/>
</dbReference>
<dbReference type="Pfam" id="PF13377">
    <property type="entry name" value="Peripla_BP_3"/>
    <property type="match status" value="1"/>
</dbReference>
<dbReference type="InterPro" id="IPR000843">
    <property type="entry name" value="HTH_LacI"/>
</dbReference>
<dbReference type="InterPro" id="IPR010982">
    <property type="entry name" value="Lambda_DNA-bd_dom_sf"/>
</dbReference>
<dbReference type="EMBL" id="JAMGZJ010000078">
    <property type="protein sequence ID" value="MCU6671564.1"/>
    <property type="molecule type" value="Genomic_DNA"/>
</dbReference>
<evidence type="ECO:0000313" key="5">
    <source>
        <dbReference type="EMBL" id="MCU6671564.1"/>
    </source>
</evidence>
<dbReference type="AlphaFoldDB" id="A0A9J6QL24"/>
<organism evidence="5 6">
    <name type="scientific">Silvania confinis</name>
    <dbReference type="NCBI Taxonomy" id="2926470"/>
    <lineage>
        <taxon>Bacteria</taxon>
        <taxon>Pseudomonadati</taxon>
        <taxon>Pseudomonadota</taxon>
        <taxon>Gammaproteobacteria</taxon>
        <taxon>Enterobacterales</taxon>
        <taxon>Enterobacteriaceae</taxon>
        <taxon>Silvania</taxon>
    </lineage>
</organism>
<evidence type="ECO:0000313" key="6">
    <source>
        <dbReference type="Proteomes" id="UP001061282"/>
    </source>
</evidence>
<dbReference type="PANTHER" id="PTHR30146">
    <property type="entry name" value="LACI-RELATED TRANSCRIPTIONAL REPRESSOR"/>
    <property type="match status" value="1"/>
</dbReference>
<dbReference type="Gene3D" id="1.10.260.40">
    <property type="entry name" value="lambda repressor-like DNA-binding domains"/>
    <property type="match status" value="1"/>
</dbReference>
<dbReference type="Pfam" id="PF00356">
    <property type="entry name" value="LacI"/>
    <property type="match status" value="1"/>
</dbReference>
<sequence length="346" mass="37706">MATKEPKNQPDGEKRYARASSYDVAHAAGVAQSTVSRCFKEDSNISESTRARVLKIAAELGYTPNSLARSLITQRSNMVGVICSEFTLCNNPELVNAISSALKQANISMLLMIVENESAIETTLPEALAYPLDGLISCVFMDEEQIQLFVKRRVPIVFFNRNIRSKGTDCILTDQAEGSAQMASRLHAAGHRRILCVGGPIDAPEDSVSRARLKGFIEAIDKLGGVDITCIHAGYTYENGRDQFLSYFADSALPEAIFCVNDQLALGVMDACRYTCNLSIPDAVSVAGFDNVSDAGRPVYNLTTIHQQIVPMATRAVDLILRRIAQPELPEETVTIRGILIARTSA</sequence>
<dbReference type="GO" id="GO:0000976">
    <property type="term" value="F:transcription cis-regulatory region binding"/>
    <property type="evidence" value="ECO:0007669"/>
    <property type="project" value="TreeGrafter"/>
</dbReference>
<comment type="caution">
    <text evidence="5">The sequence shown here is derived from an EMBL/GenBank/DDBJ whole genome shotgun (WGS) entry which is preliminary data.</text>
</comment>
<dbReference type="CDD" id="cd01392">
    <property type="entry name" value="HTH_LacI"/>
    <property type="match status" value="1"/>
</dbReference>
<name>A0A9J6QL24_9ENTR</name>
<dbReference type="InterPro" id="IPR028082">
    <property type="entry name" value="Peripla_BP_I"/>
</dbReference>
<gene>
    <name evidence="5" type="ORF">M8013_22865</name>
</gene>
<reference evidence="5" key="1">
    <citation type="submission" date="2022-05" db="EMBL/GenBank/DDBJ databases">
        <title>Description of a novel species of Leclercia; Leclercia tamurae and the Proposal for a Novel Genus Silvania gen. nov. Containing Two Novel Species Silvania hatchlandensis sp. nov. and Silvania confinis sp. nov. Isolated from the Rhizosphere of Oak.</title>
        <authorList>
            <person name="Maddock D.W."/>
            <person name="Brady C.L."/>
            <person name="Denman S."/>
            <person name="Arnold D."/>
        </authorList>
    </citation>
    <scope>NUCLEOTIDE SEQUENCE</scope>
    <source>
        <strain evidence="5">H4N4</strain>
    </source>
</reference>
<evidence type="ECO:0000259" key="4">
    <source>
        <dbReference type="PROSITE" id="PS50932"/>
    </source>
</evidence>
<dbReference type="GO" id="GO:0003700">
    <property type="term" value="F:DNA-binding transcription factor activity"/>
    <property type="evidence" value="ECO:0007669"/>
    <property type="project" value="TreeGrafter"/>
</dbReference>
<keyword evidence="1" id="KW-0805">Transcription regulation</keyword>
<dbReference type="PROSITE" id="PS50932">
    <property type="entry name" value="HTH_LACI_2"/>
    <property type="match status" value="1"/>
</dbReference>
<feature type="domain" description="HTH lacI-type" evidence="4">
    <location>
        <begin position="19"/>
        <end position="73"/>
    </location>
</feature>
<evidence type="ECO:0000256" key="1">
    <source>
        <dbReference type="ARBA" id="ARBA00023015"/>
    </source>
</evidence>
<dbReference type="SMART" id="SM00354">
    <property type="entry name" value="HTH_LACI"/>
    <property type="match status" value="1"/>
</dbReference>
<protein>
    <submittedName>
        <fullName evidence="5">LacI family DNA-binding transcriptional regulator</fullName>
    </submittedName>
</protein>
<dbReference type="Proteomes" id="UP001061282">
    <property type="component" value="Unassembled WGS sequence"/>
</dbReference>
<evidence type="ECO:0000256" key="3">
    <source>
        <dbReference type="ARBA" id="ARBA00023163"/>
    </source>
</evidence>
<dbReference type="CDD" id="cd06278">
    <property type="entry name" value="PBP1_LacI-like"/>
    <property type="match status" value="1"/>
</dbReference>
<dbReference type="Gene3D" id="3.40.50.2300">
    <property type="match status" value="2"/>
</dbReference>
<proteinExistence type="predicted"/>